<name>A0A448WXL6_9PLAT</name>
<protein>
    <submittedName>
        <fullName evidence="2">Uncharacterized protein</fullName>
    </submittedName>
</protein>
<keyword evidence="3" id="KW-1185">Reference proteome</keyword>
<feature type="region of interest" description="Disordered" evidence="1">
    <location>
        <begin position="47"/>
        <end position="70"/>
    </location>
</feature>
<accession>A0A448WXL6</accession>
<dbReference type="AlphaFoldDB" id="A0A448WXL6"/>
<reference evidence="2" key="1">
    <citation type="submission" date="2018-11" db="EMBL/GenBank/DDBJ databases">
        <authorList>
            <consortium name="Pathogen Informatics"/>
        </authorList>
    </citation>
    <scope>NUCLEOTIDE SEQUENCE</scope>
</reference>
<organism evidence="2 3">
    <name type="scientific">Protopolystoma xenopodis</name>
    <dbReference type="NCBI Taxonomy" id="117903"/>
    <lineage>
        <taxon>Eukaryota</taxon>
        <taxon>Metazoa</taxon>
        <taxon>Spiralia</taxon>
        <taxon>Lophotrochozoa</taxon>
        <taxon>Platyhelminthes</taxon>
        <taxon>Monogenea</taxon>
        <taxon>Polyopisthocotylea</taxon>
        <taxon>Polystomatidea</taxon>
        <taxon>Polystomatidae</taxon>
        <taxon>Protopolystoma</taxon>
    </lineage>
</organism>
<dbReference type="EMBL" id="CAAALY010058414">
    <property type="protein sequence ID" value="VEL22794.1"/>
    <property type="molecule type" value="Genomic_DNA"/>
</dbReference>
<sequence length="322" mass="34633">MQGKMQQGDSVLTSDASTAGRIQLISGLVDRLGIEVPSAPLPPPPFSAPVLMASTSSTTGAGLTPKSKSKGLEQPVFASALAITTTPTRCKSARLNRLERQNEILRPTESRLYSLFTFSPFSPTSTTCTDREKPVFSSDGEMDEAVGDDDEEDVEDEDNKEITNVFEEVAEGTGRLFERNEHGIRNRTEMSIEGVAIRKNVANTYGLSNRDDGTNTASAGIFTPRPGIICAQATKRDATTVNASLNAFADVSTVGGDGSSGIFPLEEASVSQATMIDYSTWQLSDERSHGLEAREERLYQSLVTITRAAIDAAVKTKGREIN</sequence>
<comment type="caution">
    <text evidence="2">The sequence shown here is derived from an EMBL/GenBank/DDBJ whole genome shotgun (WGS) entry which is preliminary data.</text>
</comment>
<dbReference type="Proteomes" id="UP000784294">
    <property type="component" value="Unassembled WGS sequence"/>
</dbReference>
<evidence type="ECO:0000313" key="3">
    <source>
        <dbReference type="Proteomes" id="UP000784294"/>
    </source>
</evidence>
<feature type="compositionally biased region" description="Acidic residues" evidence="1">
    <location>
        <begin position="140"/>
        <end position="159"/>
    </location>
</feature>
<evidence type="ECO:0000313" key="2">
    <source>
        <dbReference type="EMBL" id="VEL22794.1"/>
    </source>
</evidence>
<feature type="compositionally biased region" description="Low complexity" evidence="1">
    <location>
        <begin position="48"/>
        <end position="59"/>
    </location>
</feature>
<gene>
    <name evidence="2" type="ORF">PXEA_LOCUS16234</name>
</gene>
<evidence type="ECO:0000256" key="1">
    <source>
        <dbReference type="SAM" id="MobiDB-lite"/>
    </source>
</evidence>
<proteinExistence type="predicted"/>
<feature type="region of interest" description="Disordered" evidence="1">
    <location>
        <begin position="124"/>
        <end position="159"/>
    </location>
</feature>